<proteinExistence type="predicted"/>
<comment type="caution">
    <text evidence="1">The sequence shown here is derived from an EMBL/GenBank/DDBJ whole genome shotgun (WGS) entry which is preliminary data.</text>
</comment>
<evidence type="ECO:0000313" key="2">
    <source>
        <dbReference type="Proteomes" id="UP000887097"/>
    </source>
</evidence>
<gene>
    <name evidence="1" type="ORF">PRMUPPPA20_13020</name>
</gene>
<organism evidence="1 2">
    <name type="scientific">Xylanibacter ruminicola</name>
    <name type="common">Prevotella ruminicola</name>
    <dbReference type="NCBI Taxonomy" id="839"/>
    <lineage>
        <taxon>Bacteria</taxon>
        <taxon>Pseudomonadati</taxon>
        <taxon>Bacteroidota</taxon>
        <taxon>Bacteroidia</taxon>
        <taxon>Bacteroidales</taxon>
        <taxon>Prevotellaceae</taxon>
        <taxon>Xylanibacter</taxon>
    </lineage>
</organism>
<dbReference type="Proteomes" id="UP000887097">
    <property type="component" value="Unassembled WGS sequence"/>
</dbReference>
<dbReference type="AlphaFoldDB" id="A0AA37I1N9"/>
<name>A0AA37I1N9_XYLRU</name>
<dbReference type="EMBL" id="BPTT01000001">
    <property type="protein sequence ID" value="GJG33193.1"/>
    <property type="molecule type" value="Genomic_DNA"/>
</dbReference>
<dbReference type="RefSeq" id="WP_041385656.1">
    <property type="nucleotide sequence ID" value="NZ_BPTT01000001.1"/>
</dbReference>
<accession>A0AA37I1N9</accession>
<dbReference type="GeneID" id="31500334"/>
<evidence type="ECO:0000313" key="1">
    <source>
        <dbReference type="EMBL" id="GJG33193.1"/>
    </source>
</evidence>
<protein>
    <submittedName>
        <fullName evidence="1">Uncharacterized protein</fullName>
    </submittedName>
</protein>
<reference evidence="1" key="1">
    <citation type="submission" date="2021-08" db="EMBL/GenBank/DDBJ databases">
        <title>Prevotella lacticifex sp. nov., isolated from rumen of cow.</title>
        <authorList>
            <person name="Shinkai T."/>
            <person name="Ikeyama N."/>
            <person name="Kumagai M."/>
            <person name="Ohmori H."/>
            <person name="Sakamoto M."/>
            <person name="Ohkuma M."/>
            <person name="Mitsumori M."/>
        </authorList>
    </citation>
    <scope>NUCLEOTIDE SEQUENCE</scope>
    <source>
        <strain evidence="1">JCM 8259</strain>
    </source>
</reference>
<sequence>MDIQNNQACFVQLWRQLERTRRVLSSCYKRFSVRNVLKLWFGAEATDDFIWQVCKQTVVSDEQVCGNDLLSSPRHYPRIHRELLRAIVATKLGLGLRHVKLPDLDAAYSIAFPNSTPINVNKKKRKYGTCSTVE</sequence>